<evidence type="ECO:0000256" key="1">
    <source>
        <dbReference type="ARBA" id="ARBA00006484"/>
    </source>
</evidence>
<dbReference type="InterPro" id="IPR036291">
    <property type="entry name" value="NAD(P)-bd_dom_sf"/>
</dbReference>
<dbReference type="PANTHER" id="PTHR44169">
    <property type="entry name" value="NADPH-DEPENDENT 1-ACYLDIHYDROXYACETONE PHOSPHATE REDUCTASE"/>
    <property type="match status" value="1"/>
</dbReference>
<protein>
    <submittedName>
        <fullName evidence="4">SDR family oxidoreductase</fullName>
    </submittedName>
</protein>
<accession>A0ABT7PRT7</accession>
<reference evidence="4 5" key="1">
    <citation type="submission" date="2023-06" db="EMBL/GenBank/DDBJ databases">
        <title>Roseiconus lacunae JC819 isolated from Gulf of Mannar region, Tamil Nadu.</title>
        <authorList>
            <person name="Pk S."/>
            <person name="Ch S."/>
            <person name="Ch V.R."/>
        </authorList>
    </citation>
    <scope>NUCLEOTIDE SEQUENCE [LARGE SCALE GENOMIC DNA]</scope>
    <source>
        <strain evidence="4 5">JC819</strain>
    </source>
</reference>
<evidence type="ECO:0000313" key="5">
    <source>
        <dbReference type="Proteomes" id="UP001239462"/>
    </source>
</evidence>
<sequence length="258" mass="26630">MTFQIKDSVAFVTGANRGIGKAILEALLANGAAKVYAAVRDVSSVEPLRQAHGDKVVALEIDLTRPETIAAAAGSASDVTLVVNNAGVLKAASALSDDAIESFQFEMNVNVYGLIRVAQAFAPVLKRNAAAGTGRAGAALVQLNSVASLTNFPDFATYSASKAASYSITQGLRAQLKPEGVDVVSVHPGPIDTDMATDAGLHEMAEPPSLVADAIVEALQNGQFHAFPDSMAVQIGQAYASFAENVIEAETEEAAAEA</sequence>
<evidence type="ECO:0000313" key="4">
    <source>
        <dbReference type="EMBL" id="MDM4019212.1"/>
    </source>
</evidence>
<dbReference type="NCBIfam" id="NF006120">
    <property type="entry name" value="PRK08264.1-6"/>
    <property type="match status" value="1"/>
</dbReference>
<name>A0ABT7PRT7_9BACT</name>
<comment type="caution">
    <text evidence="4">The sequence shown here is derived from an EMBL/GenBank/DDBJ whole genome shotgun (WGS) entry which is preliminary data.</text>
</comment>
<dbReference type="PRINTS" id="PR00080">
    <property type="entry name" value="SDRFAMILY"/>
</dbReference>
<proteinExistence type="inferred from homology"/>
<dbReference type="RefSeq" id="WP_289167293.1">
    <property type="nucleotide sequence ID" value="NZ_JASZZN010000033.1"/>
</dbReference>
<dbReference type="PANTHER" id="PTHR44169:SF6">
    <property type="entry name" value="NADPH-DEPENDENT 1-ACYLDIHYDROXYACETONE PHOSPHATE REDUCTASE"/>
    <property type="match status" value="1"/>
</dbReference>
<evidence type="ECO:0000256" key="3">
    <source>
        <dbReference type="RuleBase" id="RU000363"/>
    </source>
</evidence>
<dbReference type="InterPro" id="IPR020904">
    <property type="entry name" value="Sc_DH/Rdtase_CS"/>
</dbReference>
<dbReference type="EMBL" id="JASZZN010000033">
    <property type="protein sequence ID" value="MDM4019212.1"/>
    <property type="molecule type" value="Genomic_DNA"/>
</dbReference>
<comment type="similarity">
    <text evidence="1 3">Belongs to the short-chain dehydrogenases/reductases (SDR) family.</text>
</comment>
<gene>
    <name evidence="4" type="ORF">QTN89_27400</name>
</gene>
<keyword evidence="5" id="KW-1185">Reference proteome</keyword>
<dbReference type="InterPro" id="IPR002347">
    <property type="entry name" value="SDR_fam"/>
</dbReference>
<dbReference type="Gene3D" id="3.40.50.720">
    <property type="entry name" value="NAD(P)-binding Rossmann-like Domain"/>
    <property type="match status" value="1"/>
</dbReference>
<dbReference type="SUPFAM" id="SSF51735">
    <property type="entry name" value="NAD(P)-binding Rossmann-fold domains"/>
    <property type="match status" value="1"/>
</dbReference>
<dbReference type="PROSITE" id="PS00061">
    <property type="entry name" value="ADH_SHORT"/>
    <property type="match status" value="1"/>
</dbReference>
<evidence type="ECO:0000256" key="2">
    <source>
        <dbReference type="ARBA" id="ARBA00023002"/>
    </source>
</evidence>
<keyword evidence="2" id="KW-0560">Oxidoreductase</keyword>
<dbReference type="Proteomes" id="UP001239462">
    <property type="component" value="Unassembled WGS sequence"/>
</dbReference>
<dbReference type="PRINTS" id="PR00081">
    <property type="entry name" value="GDHRDH"/>
</dbReference>
<dbReference type="Pfam" id="PF00106">
    <property type="entry name" value="adh_short"/>
    <property type="match status" value="1"/>
</dbReference>
<organism evidence="4 5">
    <name type="scientific">Roseiconus lacunae</name>
    <dbReference type="NCBI Taxonomy" id="2605694"/>
    <lineage>
        <taxon>Bacteria</taxon>
        <taxon>Pseudomonadati</taxon>
        <taxon>Planctomycetota</taxon>
        <taxon>Planctomycetia</taxon>
        <taxon>Pirellulales</taxon>
        <taxon>Pirellulaceae</taxon>
        <taxon>Roseiconus</taxon>
    </lineage>
</organism>